<dbReference type="EMBL" id="AWSU01000225">
    <property type="protein sequence ID" value="ERI75977.1"/>
    <property type="molecule type" value="Genomic_DNA"/>
</dbReference>
<comment type="caution">
    <text evidence="2">The sequence shown here is derived from an EMBL/GenBank/DDBJ whole genome shotgun (WGS) entry which is preliminary data.</text>
</comment>
<accession>A0ABC9TW29</accession>
<protein>
    <submittedName>
        <fullName evidence="2">Uncharacterized protein</fullName>
    </submittedName>
</protein>
<gene>
    <name evidence="2" type="ORF">CLOSYM_02908</name>
</gene>
<feature type="compositionally biased region" description="Basic and acidic residues" evidence="1">
    <location>
        <begin position="16"/>
        <end position="45"/>
    </location>
</feature>
<evidence type="ECO:0000256" key="1">
    <source>
        <dbReference type="SAM" id="MobiDB-lite"/>
    </source>
</evidence>
<feature type="compositionally biased region" description="Low complexity" evidence="1">
    <location>
        <begin position="1"/>
        <end position="14"/>
    </location>
</feature>
<evidence type="ECO:0000313" key="2">
    <source>
        <dbReference type="EMBL" id="ERI75977.1"/>
    </source>
</evidence>
<feature type="region of interest" description="Disordered" evidence="1">
    <location>
        <begin position="1"/>
        <end position="56"/>
    </location>
</feature>
<dbReference type="Proteomes" id="UP000016491">
    <property type="component" value="Unassembled WGS sequence"/>
</dbReference>
<organism evidence="2 3">
    <name type="scientific">[Clostridium] symbiosum ATCC 14940</name>
    <dbReference type="NCBI Taxonomy" id="411472"/>
    <lineage>
        <taxon>Bacteria</taxon>
        <taxon>Bacillati</taxon>
        <taxon>Bacillota</taxon>
        <taxon>Clostridia</taxon>
        <taxon>Lachnospirales</taxon>
        <taxon>Lachnospiraceae</taxon>
        <taxon>Otoolea</taxon>
    </lineage>
</organism>
<name>A0ABC9TW29_CLOSY</name>
<sequence>MQPEVKQAGKAQIKAKARESIKDKLARGKADADRKNRERWEREGRISPAPKQDMEL</sequence>
<reference evidence="2 3" key="1">
    <citation type="submission" date="2013-07" db="EMBL/GenBank/DDBJ databases">
        <authorList>
            <person name="Weinstock G."/>
            <person name="Sodergren E."/>
            <person name="Wylie T."/>
            <person name="Fulton L."/>
            <person name="Fulton R."/>
            <person name="Fronick C."/>
            <person name="O'Laughlin M."/>
            <person name="Godfrey J."/>
            <person name="Miner T."/>
            <person name="Herter B."/>
            <person name="Appelbaum E."/>
            <person name="Cordes M."/>
            <person name="Lek S."/>
            <person name="Wollam A."/>
            <person name="Pepin K.H."/>
            <person name="Palsikar V.B."/>
            <person name="Mitreva M."/>
            <person name="Wilson R.K."/>
        </authorList>
    </citation>
    <scope>NUCLEOTIDE SEQUENCE [LARGE SCALE GENOMIC DNA]</scope>
    <source>
        <strain evidence="2 3">ATCC 14940</strain>
    </source>
</reference>
<dbReference type="AlphaFoldDB" id="A0ABC9TW29"/>
<proteinExistence type="predicted"/>
<evidence type="ECO:0000313" key="3">
    <source>
        <dbReference type="Proteomes" id="UP000016491"/>
    </source>
</evidence>